<dbReference type="Proteomes" id="UP000294856">
    <property type="component" value="Unassembled WGS sequence"/>
</dbReference>
<dbReference type="PANTHER" id="PTHR33371">
    <property type="entry name" value="INTERMEMBRANE PHOSPHOLIPID TRANSPORT SYSTEM BINDING PROTEIN MLAD-RELATED"/>
    <property type="match status" value="1"/>
</dbReference>
<accession>A0A4R1FQU9</accession>
<dbReference type="EMBL" id="SMFR01000002">
    <property type="protein sequence ID" value="TCJ97646.1"/>
    <property type="molecule type" value="Genomic_DNA"/>
</dbReference>
<dbReference type="InterPro" id="IPR052336">
    <property type="entry name" value="MlaD_Phospholipid_Transporter"/>
</dbReference>
<comment type="caution">
    <text evidence="2">The sequence shown here is derived from an EMBL/GenBank/DDBJ whole genome shotgun (WGS) entry which is preliminary data.</text>
</comment>
<evidence type="ECO:0000313" key="2">
    <source>
        <dbReference type="EMBL" id="TCJ97646.1"/>
    </source>
</evidence>
<dbReference type="AlphaFoldDB" id="A0A4R1FQU9"/>
<dbReference type="PROSITE" id="PS51257">
    <property type="entry name" value="PROKAR_LIPOPROTEIN"/>
    <property type="match status" value="1"/>
</dbReference>
<gene>
    <name evidence="2" type="ORF">DFR71_3692</name>
</gene>
<dbReference type="RefSeq" id="WP_067447064.1">
    <property type="nucleotide sequence ID" value="NZ_SMFR01000002.1"/>
</dbReference>
<dbReference type="GO" id="GO:0005576">
    <property type="term" value="C:extracellular region"/>
    <property type="evidence" value="ECO:0007669"/>
    <property type="project" value="TreeGrafter"/>
</dbReference>
<feature type="domain" description="Mce/MlaD" evidence="1">
    <location>
        <begin position="42"/>
        <end position="116"/>
    </location>
</feature>
<proteinExistence type="predicted"/>
<dbReference type="STRING" id="1210063.GCA_001612665_01350"/>
<keyword evidence="3" id="KW-1185">Reference proteome</keyword>
<evidence type="ECO:0000259" key="1">
    <source>
        <dbReference type="Pfam" id="PF02470"/>
    </source>
</evidence>
<dbReference type="Pfam" id="PF02470">
    <property type="entry name" value="MlaD"/>
    <property type="match status" value="1"/>
</dbReference>
<dbReference type="InterPro" id="IPR003399">
    <property type="entry name" value="Mce/MlaD"/>
</dbReference>
<name>A0A4R1FQU9_9NOCA</name>
<protein>
    <submittedName>
        <fullName evidence="2">Virulence factor Mce-like protein</fullName>
    </submittedName>
</protein>
<evidence type="ECO:0000313" key="3">
    <source>
        <dbReference type="Proteomes" id="UP000294856"/>
    </source>
</evidence>
<organism evidence="2 3">
    <name type="scientific">Nocardia alba</name>
    <dbReference type="NCBI Taxonomy" id="225051"/>
    <lineage>
        <taxon>Bacteria</taxon>
        <taxon>Bacillati</taxon>
        <taxon>Actinomycetota</taxon>
        <taxon>Actinomycetes</taxon>
        <taxon>Mycobacteriales</taxon>
        <taxon>Nocardiaceae</taxon>
        <taxon>Nocardia</taxon>
    </lineage>
</organism>
<sequence length="369" mass="37753">MRTRNSVLTMAALALAVVTVTTGCGVGLDDLPLSAPGAGESGYTINATFANALNLPAKAKVRLAGADVGEVAEMSVADYRAKVALRIRAEVELPVGTRAQLRTATPLGDVYVALDAPLDATPSTAALRDGDTIALAETSAAATVEELLTTASLLVNGGAIRNLTSVVNGLGRAVGDRGDNLGGLLDQSTQLVTALAARSDDIRLALTETDRLVSELAANRTVIDEFVSAAGPASTVIEANAQQALALVRQVDDVSTALAKFPVLRGGEIGGLIANLDRISAGLNDAILNPNASLAAMNAMLPTIIRLSSGTSAHGNVDLQDFAIGALADPGHQADPGNRIPDASDWQALVGSLTYTLLALRERVLGPGR</sequence>
<dbReference type="PANTHER" id="PTHR33371:SF15">
    <property type="entry name" value="LIPOPROTEIN LPRN"/>
    <property type="match status" value="1"/>
</dbReference>
<reference evidence="2 3" key="1">
    <citation type="submission" date="2019-03" db="EMBL/GenBank/DDBJ databases">
        <title>Genomic Encyclopedia of Type Strains, Phase IV (KMG-IV): sequencing the most valuable type-strain genomes for metagenomic binning, comparative biology and taxonomic classification.</title>
        <authorList>
            <person name="Goeker M."/>
        </authorList>
    </citation>
    <scope>NUCLEOTIDE SEQUENCE [LARGE SCALE GENOMIC DNA]</scope>
    <source>
        <strain evidence="2 3">DSM 44684</strain>
    </source>
</reference>